<organism evidence="2 3">
    <name type="scientific">Pusillibacter faecalis</name>
    <dbReference type="NCBI Taxonomy" id="2714358"/>
    <lineage>
        <taxon>Bacteria</taxon>
        <taxon>Bacillati</taxon>
        <taxon>Bacillota</taxon>
        <taxon>Clostridia</taxon>
        <taxon>Eubacteriales</taxon>
        <taxon>Oscillospiraceae</taxon>
        <taxon>Pusillibacter</taxon>
    </lineage>
</organism>
<dbReference type="KEGG" id="pfaa:MM59RIKEN_13680"/>
<keyword evidence="1" id="KW-0732">Signal</keyword>
<feature type="signal peptide" evidence="1">
    <location>
        <begin position="1"/>
        <end position="23"/>
    </location>
</feature>
<reference evidence="2" key="1">
    <citation type="submission" date="2020-09" db="EMBL/GenBank/DDBJ databases">
        <title>New species isolated from human feces.</title>
        <authorList>
            <person name="Kitahara M."/>
            <person name="Shigeno Y."/>
            <person name="Shime M."/>
            <person name="Matsumoto Y."/>
            <person name="Nakamura S."/>
            <person name="Motooka D."/>
            <person name="Fukuoka S."/>
            <person name="Nishikawa H."/>
            <person name="Benno Y."/>
        </authorList>
    </citation>
    <scope>NUCLEOTIDE SEQUENCE</scope>
    <source>
        <strain evidence="2">MM59</strain>
    </source>
</reference>
<name>A0A810Q6Y2_9FIRM</name>
<dbReference type="PROSITE" id="PS51257">
    <property type="entry name" value="PROKAR_LIPOPROTEIN"/>
    <property type="match status" value="1"/>
</dbReference>
<dbReference type="AlphaFoldDB" id="A0A810Q6Y2"/>
<gene>
    <name evidence="2" type="ORF">MM59RIKEN_13680</name>
</gene>
<protein>
    <submittedName>
        <fullName evidence="2">Uncharacterized protein</fullName>
    </submittedName>
</protein>
<keyword evidence="3" id="KW-1185">Reference proteome</keyword>
<dbReference type="EMBL" id="AP023420">
    <property type="protein sequence ID" value="BCK84049.1"/>
    <property type="molecule type" value="Genomic_DNA"/>
</dbReference>
<feature type="chain" id="PRO_5032413929" evidence="1">
    <location>
        <begin position="24"/>
        <end position="167"/>
    </location>
</feature>
<dbReference type="RefSeq" id="WP_213542977.1">
    <property type="nucleotide sequence ID" value="NZ_AP023420.1"/>
</dbReference>
<evidence type="ECO:0000313" key="2">
    <source>
        <dbReference type="EMBL" id="BCK84049.1"/>
    </source>
</evidence>
<evidence type="ECO:0000256" key="1">
    <source>
        <dbReference type="SAM" id="SignalP"/>
    </source>
</evidence>
<accession>A0A810Q6Y2</accession>
<dbReference type="Proteomes" id="UP000679848">
    <property type="component" value="Chromosome"/>
</dbReference>
<proteinExistence type="predicted"/>
<evidence type="ECO:0000313" key="3">
    <source>
        <dbReference type="Proteomes" id="UP000679848"/>
    </source>
</evidence>
<sequence>MKKSAILCTLLFSLLLTACGAPAEEEAVKETSYQVLDADKAEVCVISDQAAVEEMNELINSFTSGEATPQGEEPIKPLYTYILWQETTALAGEDPAAERELLEVMRVSVQKDSDRVLLEILPDSMEAVADLAAEWVEDADAIRGFLSFCYDAPPETAAALRNPGGFS</sequence>